<sequence>MIIRRKANGSELNKIAEHFKGYIKIVVDIEREMISAGEDRHVDEEKELLDDGSHKINLWGGGLDLETKEIDYNSMINLRPNQDNPSRDIMSKQIRKRFDKIVRSLLL</sequence>
<dbReference type="InterPro" id="IPR043731">
    <property type="entry name" value="DUF5674"/>
</dbReference>
<evidence type="ECO:0000313" key="2">
    <source>
        <dbReference type="Proteomes" id="UP000176725"/>
    </source>
</evidence>
<name>A0A1F8BMU5_9BACT</name>
<dbReference type="Pfam" id="PF18924">
    <property type="entry name" value="DUF5674"/>
    <property type="match status" value="1"/>
</dbReference>
<gene>
    <name evidence="1" type="ORF">A2893_06535</name>
</gene>
<dbReference type="AlphaFoldDB" id="A0A1F8BMU5"/>
<accession>A0A1F8BMU5</accession>
<protein>
    <submittedName>
        <fullName evidence="1">Uncharacterized protein</fullName>
    </submittedName>
</protein>
<organism evidence="1 2">
    <name type="scientific">Candidatus Woesebacteria bacterium RIFCSPLOWO2_01_FULL_39_25</name>
    <dbReference type="NCBI Taxonomy" id="1802521"/>
    <lineage>
        <taxon>Bacteria</taxon>
        <taxon>Candidatus Woeseibacteriota</taxon>
    </lineage>
</organism>
<reference evidence="1 2" key="1">
    <citation type="journal article" date="2016" name="Nat. Commun.">
        <title>Thousands of microbial genomes shed light on interconnected biogeochemical processes in an aquifer system.</title>
        <authorList>
            <person name="Anantharaman K."/>
            <person name="Brown C.T."/>
            <person name="Hug L.A."/>
            <person name="Sharon I."/>
            <person name="Castelle C.J."/>
            <person name="Probst A.J."/>
            <person name="Thomas B.C."/>
            <person name="Singh A."/>
            <person name="Wilkins M.J."/>
            <person name="Karaoz U."/>
            <person name="Brodie E.L."/>
            <person name="Williams K.H."/>
            <person name="Hubbard S.S."/>
            <person name="Banfield J.F."/>
        </authorList>
    </citation>
    <scope>NUCLEOTIDE SEQUENCE [LARGE SCALE GENOMIC DNA]</scope>
</reference>
<dbReference type="STRING" id="1802521.A2893_06535"/>
<proteinExistence type="predicted"/>
<dbReference type="Proteomes" id="UP000176725">
    <property type="component" value="Unassembled WGS sequence"/>
</dbReference>
<evidence type="ECO:0000313" key="1">
    <source>
        <dbReference type="EMBL" id="OGM64655.1"/>
    </source>
</evidence>
<comment type="caution">
    <text evidence="1">The sequence shown here is derived from an EMBL/GenBank/DDBJ whole genome shotgun (WGS) entry which is preliminary data.</text>
</comment>
<dbReference type="EMBL" id="MGHH01000008">
    <property type="protein sequence ID" value="OGM64655.1"/>
    <property type="molecule type" value="Genomic_DNA"/>
</dbReference>